<dbReference type="PROSITE" id="PS00198">
    <property type="entry name" value="4FE4S_FER_1"/>
    <property type="match status" value="1"/>
</dbReference>
<dbReference type="Gene3D" id="3.30.70.20">
    <property type="match status" value="1"/>
</dbReference>
<dbReference type="AlphaFoldDB" id="A0A8J6MYS9"/>
<dbReference type="InterPro" id="IPR017896">
    <property type="entry name" value="4Fe4S_Fe-S-bd"/>
</dbReference>
<dbReference type="GO" id="GO:0009055">
    <property type="term" value="F:electron transfer activity"/>
    <property type="evidence" value="ECO:0007669"/>
    <property type="project" value="UniProtKB-UniRule"/>
</dbReference>
<proteinExistence type="predicted"/>
<dbReference type="EMBL" id="JACNJD010000148">
    <property type="protein sequence ID" value="MBC8176621.1"/>
    <property type="molecule type" value="Genomic_DNA"/>
</dbReference>
<evidence type="ECO:0000313" key="7">
    <source>
        <dbReference type="Proteomes" id="UP000650524"/>
    </source>
</evidence>
<reference evidence="6 7" key="1">
    <citation type="submission" date="2020-08" db="EMBL/GenBank/DDBJ databases">
        <title>Bridging the membrane lipid divide: bacteria of the FCB group superphylum have the potential to synthesize archaeal ether lipids.</title>
        <authorList>
            <person name="Villanueva L."/>
            <person name="Von Meijenfeldt F.A.B."/>
            <person name="Westbye A.B."/>
            <person name="Yadav S."/>
            <person name="Hopmans E.C."/>
            <person name="Dutilh B.E."/>
            <person name="Sinninghe Damste J.S."/>
        </authorList>
    </citation>
    <scope>NUCLEOTIDE SEQUENCE [LARGE SCALE GENOMIC DNA]</scope>
    <source>
        <strain evidence="6">NIOZ-UU27</strain>
    </source>
</reference>
<dbReference type="InterPro" id="IPR001080">
    <property type="entry name" value="3Fe4S_ferredoxin"/>
</dbReference>
<comment type="function">
    <text evidence="4">Ferredoxins are iron-sulfur proteins that transfer electrons in a wide variety of metabolic reactions.</text>
</comment>
<evidence type="ECO:0000256" key="3">
    <source>
        <dbReference type="ARBA" id="ARBA00023014"/>
    </source>
</evidence>
<evidence type="ECO:0000256" key="2">
    <source>
        <dbReference type="ARBA" id="ARBA00023004"/>
    </source>
</evidence>
<dbReference type="PROSITE" id="PS51379">
    <property type="entry name" value="4FE4S_FER_2"/>
    <property type="match status" value="1"/>
</dbReference>
<comment type="caution">
    <text evidence="6">The sequence shown here is derived from an EMBL/GenBank/DDBJ whole genome shotgun (WGS) entry which is preliminary data.</text>
</comment>
<keyword evidence="3 4" id="KW-0411">Iron-sulfur</keyword>
<evidence type="ECO:0000256" key="4">
    <source>
        <dbReference type="RuleBase" id="RU368020"/>
    </source>
</evidence>
<dbReference type="GO" id="GO:0051536">
    <property type="term" value="F:iron-sulfur cluster binding"/>
    <property type="evidence" value="ECO:0007669"/>
    <property type="project" value="UniProtKB-KW"/>
</dbReference>
<gene>
    <name evidence="6" type="ORF">H8E19_04380</name>
</gene>
<dbReference type="GO" id="GO:0005506">
    <property type="term" value="F:iron ion binding"/>
    <property type="evidence" value="ECO:0007669"/>
    <property type="project" value="UniProtKB-UniRule"/>
</dbReference>
<keyword evidence="4" id="KW-0249">Electron transport</keyword>
<accession>A0A8J6MYS9</accession>
<feature type="domain" description="4Fe-4S ferredoxin-type" evidence="5">
    <location>
        <begin position="3"/>
        <end position="31"/>
    </location>
</feature>
<evidence type="ECO:0000313" key="6">
    <source>
        <dbReference type="EMBL" id="MBC8176621.1"/>
    </source>
</evidence>
<keyword evidence="2 4" id="KW-0408">Iron</keyword>
<dbReference type="Pfam" id="PF13370">
    <property type="entry name" value="Fer4_13"/>
    <property type="match status" value="1"/>
</dbReference>
<dbReference type="Proteomes" id="UP000650524">
    <property type="component" value="Unassembled WGS sequence"/>
</dbReference>
<dbReference type="InterPro" id="IPR017900">
    <property type="entry name" value="4Fe4S_Fe_S_CS"/>
</dbReference>
<sequence>MGQAPVIDISECSYCESCVELCPTVFRINEETGIIEAVELSQYPEKEVREAISCCPKDCIIWEGGG</sequence>
<evidence type="ECO:0000259" key="5">
    <source>
        <dbReference type="PROSITE" id="PS51379"/>
    </source>
</evidence>
<keyword evidence="1 4" id="KW-0479">Metal-binding</keyword>
<keyword evidence="4" id="KW-0813">Transport</keyword>
<name>A0A8J6MYS9_9DELT</name>
<protein>
    <recommendedName>
        <fullName evidence="4">Ferredoxin</fullName>
    </recommendedName>
</protein>
<organism evidence="6 7">
    <name type="scientific">Candidatus Desulfacyla euxinica</name>
    <dbReference type="NCBI Taxonomy" id="2841693"/>
    <lineage>
        <taxon>Bacteria</taxon>
        <taxon>Deltaproteobacteria</taxon>
        <taxon>Candidatus Desulfacyla</taxon>
    </lineage>
</organism>
<evidence type="ECO:0000256" key="1">
    <source>
        <dbReference type="ARBA" id="ARBA00022723"/>
    </source>
</evidence>
<dbReference type="PRINTS" id="PR00352">
    <property type="entry name" value="3FE4SFRDOXIN"/>
</dbReference>
<dbReference type="SUPFAM" id="SSF54862">
    <property type="entry name" value="4Fe-4S ferredoxins"/>
    <property type="match status" value="1"/>
</dbReference>